<dbReference type="EMBL" id="GEDV01012106">
    <property type="protein sequence ID" value="JAP76451.1"/>
    <property type="molecule type" value="Transcribed_RNA"/>
</dbReference>
<reference evidence="1" key="1">
    <citation type="journal article" date="2016" name="Ticks Tick Borne Dis.">
        <title>De novo assembly and annotation of the salivary gland transcriptome of Rhipicephalus appendiculatus male and female ticks during blood feeding.</title>
        <authorList>
            <person name="de Castro M.H."/>
            <person name="de Klerk D."/>
            <person name="Pienaar R."/>
            <person name="Latif A.A."/>
            <person name="Rees D.J."/>
            <person name="Mans B.J."/>
        </authorList>
    </citation>
    <scope>NUCLEOTIDE SEQUENCE</scope>
    <source>
        <tissue evidence="1">Salivary glands</tissue>
    </source>
</reference>
<accession>A0A131YEW3</accession>
<evidence type="ECO:0000313" key="1">
    <source>
        <dbReference type="EMBL" id="JAP76451.1"/>
    </source>
</evidence>
<organism evidence="1">
    <name type="scientific">Rhipicephalus appendiculatus</name>
    <name type="common">Brown ear tick</name>
    <dbReference type="NCBI Taxonomy" id="34631"/>
    <lineage>
        <taxon>Eukaryota</taxon>
        <taxon>Metazoa</taxon>
        <taxon>Ecdysozoa</taxon>
        <taxon>Arthropoda</taxon>
        <taxon>Chelicerata</taxon>
        <taxon>Arachnida</taxon>
        <taxon>Acari</taxon>
        <taxon>Parasitiformes</taxon>
        <taxon>Ixodida</taxon>
        <taxon>Ixodoidea</taxon>
        <taxon>Ixodidae</taxon>
        <taxon>Rhipicephalinae</taxon>
        <taxon>Rhipicephalus</taxon>
        <taxon>Rhipicephalus</taxon>
    </lineage>
</organism>
<sequence length="88" mass="10418">MRRHEFLSYFGDIGLKKFPKTLYVRSAVPSEDNALHFYRLEMAYALVHTIKVHDITAIGARILRWHCLQHFLFACSRLPSMYSRKAIY</sequence>
<dbReference type="AlphaFoldDB" id="A0A131YEW3"/>
<proteinExistence type="predicted"/>
<protein>
    <submittedName>
        <fullName evidence="1">Uncharacterized protein</fullName>
    </submittedName>
</protein>
<name>A0A131YEW3_RHIAP</name>